<dbReference type="PANTHER" id="PTHR24304:SF2">
    <property type="entry name" value="24-HYDROXYCHOLESTEROL 7-ALPHA-HYDROXYLASE"/>
    <property type="match status" value="1"/>
</dbReference>
<evidence type="ECO:0000256" key="7">
    <source>
        <dbReference type="PIRSR" id="PIRSR602403-1"/>
    </source>
</evidence>
<dbReference type="InterPro" id="IPR001128">
    <property type="entry name" value="Cyt_P450"/>
</dbReference>
<reference evidence="9" key="1">
    <citation type="submission" date="2023-06" db="EMBL/GenBank/DDBJ databases">
        <title>Genome-scale phylogeny and comparative genomics of the fungal order Sordariales.</title>
        <authorList>
            <consortium name="Lawrence Berkeley National Laboratory"/>
            <person name="Hensen N."/>
            <person name="Bonometti L."/>
            <person name="Westerberg I."/>
            <person name="Brannstrom I.O."/>
            <person name="Guillou S."/>
            <person name="Cros-Aarteil S."/>
            <person name="Calhoun S."/>
            <person name="Haridas S."/>
            <person name="Kuo A."/>
            <person name="Mondo S."/>
            <person name="Pangilinan J."/>
            <person name="Riley R."/>
            <person name="LaButti K."/>
            <person name="Andreopoulos B."/>
            <person name="Lipzen A."/>
            <person name="Chen C."/>
            <person name="Yanf M."/>
            <person name="Daum C."/>
            <person name="Ng V."/>
            <person name="Clum A."/>
            <person name="Steindorff A."/>
            <person name="Ohm R."/>
            <person name="Martin F."/>
            <person name="Silar P."/>
            <person name="Natvig D."/>
            <person name="Lalanne C."/>
            <person name="Gautier V."/>
            <person name="Ament-velasquez S.L."/>
            <person name="Kruys A."/>
            <person name="Hutchinson M.I."/>
            <person name="Powell A.J."/>
            <person name="Barry K."/>
            <person name="Miller A.N."/>
            <person name="Grigoriev I.V."/>
            <person name="Debuchy R."/>
            <person name="Gladieux P."/>
            <person name="Thoren M.H."/>
            <person name="Johannesson H."/>
        </authorList>
    </citation>
    <scope>NUCLEOTIDE SEQUENCE</scope>
    <source>
        <strain evidence="9">SMH3391-2</strain>
    </source>
</reference>
<accession>A0AA40CAS1</accession>
<evidence type="ECO:0000256" key="6">
    <source>
        <dbReference type="ARBA" id="ARBA00023033"/>
    </source>
</evidence>
<feature type="binding site" description="axial binding residue" evidence="7">
    <location>
        <position position="495"/>
    </location>
    <ligand>
        <name>heme</name>
        <dbReference type="ChEBI" id="CHEBI:30413"/>
    </ligand>
    <ligandPart>
        <name>Fe</name>
        <dbReference type="ChEBI" id="CHEBI:18248"/>
    </ligandPart>
</feature>
<dbReference type="InterPro" id="IPR002403">
    <property type="entry name" value="Cyt_P450_E_grp-IV"/>
</dbReference>
<dbReference type="Proteomes" id="UP001174934">
    <property type="component" value="Unassembled WGS sequence"/>
</dbReference>
<evidence type="ECO:0000313" key="9">
    <source>
        <dbReference type="EMBL" id="KAK0630533.1"/>
    </source>
</evidence>
<protein>
    <submittedName>
        <fullName evidence="9">Cytochrome P450</fullName>
    </submittedName>
</protein>
<organism evidence="9 10">
    <name type="scientific">Bombardia bombarda</name>
    <dbReference type="NCBI Taxonomy" id="252184"/>
    <lineage>
        <taxon>Eukaryota</taxon>
        <taxon>Fungi</taxon>
        <taxon>Dikarya</taxon>
        <taxon>Ascomycota</taxon>
        <taxon>Pezizomycotina</taxon>
        <taxon>Sordariomycetes</taxon>
        <taxon>Sordariomycetidae</taxon>
        <taxon>Sordariales</taxon>
        <taxon>Lasiosphaeriaceae</taxon>
        <taxon>Bombardia</taxon>
    </lineage>
</organism>
<evidence type="ECO:0000256" key="2">
    <source>
        <dbReference type="ARBA" id="ARBA00010617"/>
    </source>
</evidence>
<keyword evidence="10" id="KW-1185">Reference proteome</keyword>
<dbReference type="GO" id="GO:0020037">
    <property type="term" value="F:heme binding"/>
    <property type="evidence" value="ECO:0007669"/>
    <property type="project" value="InterPro"/>
</dbReference>
<dbReference type="PRINTS" id="PR00465">
    <property type="entry name" value="EP450IV"/>
</dbReference>
<evidence type="ECO:0000256" key="3">
    <source>
        <dbReference type="ARBA" id="ARBA00022617"/>
    </source>
</evidence>
<evidence type="ECO:0000256" key="1">
    <source>
        <dbReference type="ARBA" id="ARBA00001971"/>
    </source>
</evidence>
<dbReference type="SUPFAM" id="SSF48264">
    <property type="entry name" value="Cytochrome P450"/>
    <property type="match status" value="1"/>
</dbReference>
<keyword evidence="6" id="KW-0503">Monooxygenase</keyword>
<dbReference type="EMBL" id="JAULSR010000002">
    <property type="protein sequence ID" value="KAK0630533.1"/>
    <property type="molecule type" value="Genomic_DNA"/>
</dbReference>
<dbReference type="GO" id="GO:0016705">
    <property type="term" value="F:oxidoreductase activity, acting on paired donors, with incorporation or reduction of molecular oxygen"/>
    <property type="evidence" value="ECO:0007669"/>
    <property type="project" value="InterPro"/>
</dbReference>
<evidence type="ECO:0000313" key="10">
    <source>
        <dbReference type="Proteomes" id="UP001174934"/>
    </source>
</evidence>
<keyword evidence="5 7" id="KW-0408">Iron</keyword>
<evidence type="ECO:0000256" key="5">
    <source>
        <dbReference type="ARBA" id="ARBA00023004"/>
    </source>
</evidence>
<dbReference type="AlphaFoldDB" id="A0AA40CAS1"/>
<dbReference type="CDD" id="cd11040">
    <property type="entry name" value="CYP7_CYP8-like"/>
    <property type="match status" value="1"/>
</dbReference>
<dbReference type="PANTHER" id="PTHR24304">
    <property type="entry name" value="CYTOCHROME P450 FAMILY 7"/>
    <property type="match status" value="1"/>
</dbReference>
<keyword evidence="8" id="KW-1133">Transmembrane helix</keyword>
<keyword evidence="3 7" id="KW-0349">Heme</keyword>
<name>A0AA40CAS1_9PEZI</name>
<dbReference type="Pfam" id="PF00067">
    <property type="entry name" value="p450"/>
    <property type="match status" value="1"/>
</dbReference>
<evidence type="ECO:0000256" key="8">
    <source>
        <dbReference type="SAM" id="Phobius"/>
    </source>
</evidence>
<proteinExistence type="inferred from homology"/>
<keyword evidence="8" id="KW-0812">Transmembrane</keyword>
<keyword evidence="8" id="KW-0472">Membrane</keyword>
<dbReference type="GO" id="GO:0005506">
    <property type="term" value="F:iron ion binding"/>
    <property type="evidence" value="ECO:0007669"/>
    <property type="project" value="InterPro"/>
</dbReference>
<comment type="cofactor">
    <cofactor evidence="1 7">
        <name>heme</name>
        <dbReference type="ChEBI" id="CHEBI:30413"/>
    </cofactor>
</comment>
<comment type="caution">
    <text evidence="9">The sequence shown here is derived from an EMBL/GenBank/DDBJ whole genome shotgun (WGS) entry which is preliminary data.</text>
</comment>
<feature type="transmembrane region" description="Helical" evidence="8">
    <location>
        <begin position="12"/>
        <end position="30"/>
    </location>
</feature>
<dbReference type="InterPro" id="IPR050529">
    <property type="entry name" value="CYP450_sterol_14alpha_dmase"/>
</dbReference>
<dbReference type="GO" id="GO:0008395">
    <property type="term" value="F:steroid hydroxylase activity"/>
    <property type="evidence" value="ECO:0007669"/>
    <property type="project" value="TreeGrafter"/>
</dbReference>
<dbReference type="Gene3D" id="1.10.630.10">
    <property type="entry name" value="Cytochrome P450"/>
    <property type="match status" value="1"/>
</dbReference>
<sequence length="556" mass="61849">MFISEILVGHTTGVQGIVLFILLLPILSIVSSTLRFRAASRTQGDNQAPPTIPYLLPLLFHAIPLAWNPFQFVTKALARYGWERPLRIRVGWLSMTIVSNPAHISAIFRSSKQLTSKPATLFALQYLLGVSTDVLPFYAADNSGMASTPAKGSTVEHVDRIDFHQARTAQKFLSSQHLAHLSTRYLETLERYLNSLDVGGSTPGEWVEYADLFHFLQTNVAPAVIETMMGSKLLEMSPNLIRDFWAFDSNLPKLMRCFPRWLIPAAFRARDGLKDSIKAWHAYGNAQSDCSKIESEDPEWEPYLGSKLVRARQNYSLKMAAMNDDSRAAEDLGLMMASNGNAVPCVFWFIYEALRNEALRQQLTIEASECVRPDSTIDAAKLVTQPLLQSAYAEVLRLRVGIGMTRVSESEPFSLGGYQIPKGESCLIFSRHPAFNEEAWQAAGRPSAVTGAPLEEFHADRFLVPKKDEELGGLEFSLDGLAGLWLPYGGGQRMCPGRHFAKSEIISTFALLTSRYDMELMEGVAVEPDLRWFPVGALPPAGKLPFRMRRKGSKGA</sequence>
<evidence type="ECO:0000256" key="4">
    <source>
        <dbReference type="ARBA" id="ARBA00022723"/>
    </source>
</evidence>
<comment type="similarity">
    <text evidence="2">Belongs to the cytochrome P450 family.</text>
</comment>
<dbReference type="InterPro" id="IPR036396">
    <property type="entry name" value="Cyt_P450_sf"/>
</dbReference>
<gene>
    <name evidence="9" type="ORF">B0T17DRAFT_636697</name>
</gene>
<keyword evidence="6" id="KW-0560">Oxidoreductase</keyword>
<keyword evidence="4 7" id="KW-0479">Metal-binding</keyword>